<dbReference type="EC" id="3.2.1.-" evidence="10"/>
<dbReference type="InterPro" id="IPR013780">
    <property type="entry name" value="Glyco_hydro_b"/>
</dbReference>
<protein>
    <recommendedName>
        <fullName evidence="10">Alpha-galactosidase</fullName>
        <ecNumber evidence="10">3.2.1.-</ecNumber>
    </recommendedName>
</protein>
<evidence type="ECO:0000313" key="14">
    <source>
        <dbReference type="Proteomes" id="UP000507470"/>
    </source>
</evidence>
<gene>
    <name evidence="13" type="ORF">MCOR_27966</name>
</gene>
<dbReference type="Gene3D" id="2.60.40.1180">
    <property type="entry name" value="Golgi alpha-mannosidase II"/>
    <property type="match status" value="1"/>
</dbReference>
<evidence type="ECO:0000256" key="10">
    <source>
        <dbReference type="RuleBase" id="RU361168"/>
    </source>
</evidence>
<dbReference type="PROSITE" id="PS00512">
    <property type="entry name" value="ALPHA_GALACTOSIDASE"/>
    <property type="match status" value="1"/>
</dbReference>
<keyword evidence="11" id="KW-0732">Signal</keyword>
<comment type="subcellular location">
    <subcellularLocation>
        <location evidence="1">Lysosome</location>
    </subcellularLocation>
</comment>
<organism evidence="13 14">
    <name type="scientific">Mytilus coruscus</name>
    <name type="common">Sea mussel</name>
    <dbReference type="NCBI Taxonomy" id="42192"/>
    <lineage>
        <taxon>Eukaryota</taxon>
        <taxon>Metazoa</taxon>
        <taxon>Spiralia</taxon>
        <taxon>Lophotrochozoa</taxon>
        <taxon>Mollusca</taxon>
        <taxon>Bivalvia</taxon>
        <taxon>Autobranchia</taxon>
        <taxon>Pteriomorphia</taxon>
        <taxon>Mytilida</taxon>
        <taxon>Mytiloidea</taxon>
        <taxon>Mytilidae</taxon>
        <taxon>Mytilinae</taxon>
        <taxon>Mytilus</taxon>
    </lineage>
</organism>
<dbReference type="GO" id="GO:0006629">
    <property type="term" value="P:lipid metabolic process"/>
    <property type="evidence" value="ECO:0007669"/>
    <property type="project" value="UniProtKB-KW"/>
</dbReference>
<evidence type="ECO:0000256" key="11">
    <source>
        <dbReference type="SAM" id="SignalP"/>
    </source>
</evidence>
<dbReference type="GO" id="GO:0004557">
    <property type="term" value="F:alpha-galactosidase activity"/>
    <property type="evidence" value="ECO:0007669"/>
    <property type="project" value="TreeGrafter"/>
</dbReference>
<dbReference type="InterPro" id="IPR002241">
    <property type="entry name" value="Glyco_hydro_27"/>
</dbReference>
<dbReference type="PANTHER" id="PTHR11452:SF83">
    <property type="entry name" value="ALPHA-GALACTOSIDASE"/>
    <property type="match status" value="1"/>
</dbReference>
<dbReference type="Gene3D" id="3.20.20.70">
    <property type="entry name" value="Aldolase class I"/>
    <property type="match status" value="1"/>
</dbReference>
<evidence type="ECO:0000256" key="6">
    <source>
        <dbReference type="ARBA" id="ARBA00023157"/>
    </source>
</evidence>
<evidence type="ECO:0000256" key="4">
    <source>
        <dbReference type="ARBA" id="ARBA00022801"/>
    </source>
</evidence>
<evidence type="ECO:0000256" key="8">
    <source>
        <dbReference type="ARBA" id="ARBA00023228"/>
    </source>
</evidence>
<dbReference type="Proteomes" id="UP000507470">
    <property type="component" value="Unassembled WGS sequence"/>
</dbReference>
<dbReference type="PANTHER" id="PTHR11452">
    <property type="entry name" value="ALPHA-GALACTOSIDASE/ALPHA-N-ACETYLGALACTOSAMINIDASE"/>
    <property type="match status" value="1"/>
</dbReference>
<dbReference type="EMBL" id="CACVKT020005120">
    <property type="protein sequence ID" value="CAC5393075.1"/>
    <property type="molecule type" value="Genomic_DNA"/>
</dbReference>
<dbReference type="Pfam" id="PF17450">
    <property type="entry name" value="Melibiase_2_C"/>
    <property type="match status" value="1"/>
</dbReference>
<keyword evidence="6 10" id="KW-1015">Disulfide bond</keyword>
<feature type="chain" id="PRO_5026925179" description="Alpha-galactosidase" evidence="11">
    <location>
        <begin position="21"/>
        <end position="412"/>
    </location>
</feature>
<dbReference type="AlphaFoldDB" id="A0A6J8C9J5"/>
<comment type="subunit">
    <text evidence="3 10">Homodimer.</text>
</comment>
<evidence type="ECO:0000256" key="2">
    <source>
        <dbReference type="ARBA" id="ARBA00009743"/>
    </source>
</evidence>
<evidence type="ECO:0000313" key="13">
    <source>
        <dbReference type="EMBL" id="CAC5393075.1"/>
    </source>
</evidence>
<evidence type="ECO:0000256" key="1">
    <source>
        <dbReference type="ARBA" id="ARBA00004371"/>
    </source>
</evidence>
<evidence type="ECO:0000256" key="9">
    <source>
        <dbReference type="ARBA" id="ARBA00023295"/>
    </source>
</evidence>
<dbReference type="InterPro" id="IPR017853">
    <property type="entry name" value="GH"/>
</dbReference>
<reference evidence="13 14" key="1">
    <citation type="submission" date="2020-06" db="EMBL/GenBank/DDBJ databases">
        <authorList>
            <person name="Li R."/>
            <person name="Bekaert M."/>
        </authorList>
    </citation>
    <scope>NUCLEOTIDE SEQUENCE [LARGE SCALE GENOMIC DNA]</scope>
    <source>
        <strain evidence="14">wild</strain>
    </source>
</reference>
<evidence type="ECO:0000256" key="5">
    <source>
        <dbReference type="ARBA" id="ARBA00023098"/>
    </source>
</evidence>
<dbReference type="FunFam" id="3.20.20.70:FF:000197">
    <property type="entry name" value="Alpha-galactosidase"/>
    <property type="match status" value="1"/>
</dbReference>
<sequence length="412" mass="47243">MTQVLFCLLFLLVVLEVGYALDNGLALTPPMGWMHWERFRCITDCKTDPKNCLSENLIMRQADRMASDGYRDAGYIYLSIDDCWMAKERDSNGRLQADPIRFPRGIKFLADYLHNKGLKLGIYEDFGTRTCMGYPGSEFYLQLDAETFASWGVDLLKLDGCNADRKDMKDGYEAMGFFLNKTGHPILYLCSWAAYVSPYKDLTDYPAFKKYCNQWRNYRDIQDSWDVMYDIIDYYGNNTYNLSAYAGSGHWNDPDELIIGGYGLSFNQEKLHMGMWAMMASPLFMSVDLETIRPSSKGLLLNKMLLEINQDPLGVQGQRIWKFRQFEIWQRPLHKAHSYAIAVINSDNEGVPRTIKLSLSEFGVTGAPAFNVTDVFDGTSHGVAHVNDSFIYEVNPTGIYMVRLDPVMSWKR</sequence>
<feature type="signal peptide" evidence="11">
    <location>
        <begin position="1"/>
        <end position="20"/>
    </location>
</feature>
<dbReference type="InterPro" id="IPR013785">
    <property type="entry name" value="Aldolase_TIM"/>
</dbReference>
<dbReference type="Pfam" id="PF16499">
    <property type="entry name" value="Melibiase_2"/>
    <property type="match status" value="1"/>
</dbReference>
<keyword evidence="14" id="KW-1185">Reference proteome</keyword>
<evidence type="ECO:0000259" key="12">
    <source>
        <dbReference type="Pfam" id="PF17450"/>
    </source>
</evidence>
<proteinExistence type="inferred from homology"/>
<accession>A0A6J8C9J5</accession>
<keyword evidence="8" id="KW-0458">Lysosome</keyword>
<dbReference type="SUPFAM" id="SSF51445">
    <property type="entry name" value="(Trans)glycosidases"/>
    <property type="match status" value="1"/>
</dbReference>
<evidence type="ECO:0000256" key="3">
    <source>
        <dbReference type="ARBA" id="ARBA00011738"/>
    </source>
</evidence>
<keyword evidence="9 10" id="KW-0326">Glycosidase</keyword>
<dbReference type="CDD" id="cd14792">
    <property type="entry name" value="GH27"/>
    <property type="match status" value="1"/>
</dbReference>
<dbReference type="GO" id="GO:0009311">
    <property type="term" value="P:oligosaccharide metabolic process"/>
    <property type="evidence" value="ECO:0007669"/>
    <property type="project" value="TreeGrafter"/>
</dbReference>
<evidence type="ECO:0000256" key="7">
    <source>
        <dbReference type="ARBA" id="ARBA00023180"/>
    </source>
</evidence>
<dbReference type="InterPro" id="IPR035373">
    <property type="entry name" value="Melibiase/NAGA_C"/>
</dbReference>
<keyword evidence="7" id="KW-0325">Glycoprotein</keyword>
<comment type="similarity">
    <text evidence="2 10">Belongs to the glycosyl hydrolase 27 family.</text>
</comment>
<dbReference type="OrthoDB" id="5795902at2759"/>
<dbReference type="GO" id="GO:0016139">
    <property type="term" value="P:glycoside catabolic process"/>
    <property type="evidence" value="ECO:0007669"/>
    <property type="project" value="TreeGrafter"/>
</dbReference>
<dbReference type="SUPFAM" id="SSF51011">
    <property type="entry name" value="Glycosyl hydrolase domain"/>
    <property type="match status" value="1"/>
</dbReference>
<keyword evidence="5" id="KW-0443">Lipid metabolism</keyword>
<dbReference type="PRINTS" id="PR00740">
    <property type="entry name" value="GLHYDRLASE27"/>
</dbReference>
<dbReference type="GO" id="GO:0005764">
    <property type="term" value="C:lysosome"/>
    <property type="evidence" value="ECO:0007669"/>
    <property type="project" value="UniProtKB-SubCell"/>
</dbReference>
<keyword evidence="4 10" id="KW-0378">Hydrolase</keyword>
<name>A0A6J8C9J5_MYTCO</name>
<feature type="domain" description="Alpha galactosidase A C-terminal" evidence="12">
    <location>
        <begin position="314"/>
        <end position="398"/>
    </location>
</feature>
<dbReference type="InterPro" id="IPR000111">
    <property type="entry name" value="Glyco_hydro_27/36_CS"/>
</dbReference>